<feature type="compositionally biased region" description="Basic and acidic residues" evidence="1">
    <location>
        <begin position="1"/>
        <end position="23"/>
    </location>
</feature>
<accession>A0A2R6WKK2</accession>
<evidence type="ECO:0000256" key="1">
    <source>
        <dbReference type="SAM" id="MobiDB-lite"/>
    </source>
</evidence>
<sequence length="272" mass="29333">MGEQNDAEKRDGGEAGEQQEKRPAFASNRRTGSSWNRGGNSSWNVGSKDQRRARRRAVSSSAGTQEGDSDSSNDSGAFSGSDGKKGGGVKPSLVSGEPQVHVQKGKEAFEVEGSVVTEAHPDALYNIITDYENSAKVYRTVDKVEVEEQGCEKVVTQHLHWSFLMWSGKYDVRMRMKPNPETRSISYNLDKQGFLKIFNGSWTVEPIAVEGKPTVSKLTVQQEVLPSFMPPGPLASGAGAYTAKIMSGQVKNLLSDVAKEASEVTKSGASAA</sequence>
<dbReference type="OrthoDB" id="530906at2759"/>
<dbReference type="OMA" id="RIMGNQV"/>
<protein>
    <recommendedName>
        <fullName evidence="4">Coenzyme Q-binding protein COQ10 START domain-containing protein</fullName>
    </recommendedName>
</protein>
<dbReference type="Pfam" id="PF10604">
    <property type="entry name" value="Polyketide_cyc2"/>
    <property type="match status" value="1"/>
</dbReference>
<keyword evidence="3" id="KW-1185">Reference proteome</keyword>
<evidence type="ECO:0000313" key="2">
    <source>
        <dbReference type="EMBL" id="PTQ34351.1"/>
    </source>
</evidence>
<dbReference type="PANTHER" id="PTHR31385">
    <property type="entry name" value="PUTATIVE (DUF220)-RELATED"/>
    <property type="match status" value="1"/>
</dbReference>
<reference evidence="3" key="1">
    <citation type="journal article" date="2017" name="Cell">
        <title>Insights into land plant evolution garnered from the Marchantia polymorpha genome.</title>
        <authorList>
            <person name="Bowman J.L."/>
            <person name="Kohchi T."/>
            <person name="Yamato K.T."/>
            <person name="Jenkins J."/>
            <person name="Shu S."/>
            <person name="Ishizaki K."/>
            <person name="Yamaoka S."/>
            <person name="Nishihama R."/>
            <person name="Nakamura Y."/>
            <person name="Berger F."/>
            <person name="Adam C."/>
            <person name="Aki S.S."/>
            <person name="Althoff F."/>
            <person name="Araki T."/>
            <person name="Arteaga-Vazquez M.A."/>
            <person name="Balasubrmanian S."/>
            <person name="Barry K."/>
            <person name="Bauer D."/>
            <person name="Boehm C.R."/>
            <person name="Briginshaw L."/>
            <person name="Caballero-Perez J."/>
            <person name="Catarino B."/>
            <person name="Chen F."/>
            <person name="Chiyoda S."/>
            <person name="Chovatia M."/>
            <person name="Davies K.M."/>
            <person name="Delmans M."/>
            <person name="Demura T."/>
            <person name="Dierschke T."/>
            <person name="Dolan L."/>
            <person name="Dorantes-Acosta A.E."/>
            <person name="Eklund D.M."/>
            <person name="Florent S.N."/>
            <person name="Flores-Sandoval E."/>
            <person name="Fujiyama A."/>
            <person name="Fukuzawa H."/>
            <person name="Galik B."/>
            <person name="Grimanelli D."/>
            <person name="Grimwood J."/>
            <person name="Grossniklaus U."/>
            <person name="Hamada T."/>
            <person name="Haseloff J."/>
            <person name="Hetherington A.J."/>
            <person name="Higo A."/>
            <person name="Hirakawa Y."/>
            <person name="Hundley H.N."/>
            <person name="Ikeda Y."/>
            <person name="Inoue K."/>
            <person name="Inoue S.I."/>
            <person name="Ishida S."/>
            <person name="Jia Q."/>
            <person name="Kakita M."/>
            <person name="Kanazawa T."/>
            <person name="Kawai Y."/>
            <person name="Kawashima T."/>
            <person name="Kennedy M."/>
            <person name="Kinose K."/>
            <person name="Kinoshita T."/>
            <person name="Kohara Y."/>
            <person name="Koide E."/>
            <person name="Komatsu K."/>
            <person name="Kopischke S."/>
            <person name="Kubo M."/>
            <person name="Kyozuka J."/>
            <person name="Lagercrantz U."/>
            <person name="Lin S.S."/>
            <person name="Lindquist E."/>
            <person name="Lipzen A.M."/>
            <person name="Lu C.W."/>
            <person name="De Luna E."/>
            <person name="Martienssen R.A."/>
            <person name="Minamino N."/>
            <person name="Mizutani M."/>
            <person name="Mizutani M."/>
            <person name="Mochizuki N."/>
            <person name="Monte I."/>
            <person name="Mosher R."/>
            <person name="Nagasaki H."/>
            <person name="Nakagami H."/>
            <person name="Naramoto S."/>
            <person name="Nishitani K."/>
            <person name="Ohtani M."/>
            <person name="Okamoto T."/>
            <person name="Okumura M."/>
            <person name="Phillips J."/>
            <person name="Pollak B."/>
            <person name="Reinders A."/>
            <person name="Rovekamp M."/>
            <person name="Sano R."/>
            <person name="Sawa S."/>
            <person name="Schmid M.W."/>
            <person name="Shirakawa M."/>
            <person name="Solano R."/>
            <person name="Spunde A."/>
            <person name="Suetsugu N."/>
            <person name="Sugano S."/>
            <person name="Sugiyama A."/>
            <person name="Sun R."/>
            <person name="Suzuki Y."/>
            <person name="Takenaka M."/>
            <person name="Takezawa D."/>
            <person name="Tomogane H."/>
            <person name="Tsuzuki M."/>
            <person name="Ueda T."/>
            <person name="Umeda M."/>
            <person name="Ward J.M."/>
            <person name="Watanabe Y."/>
            <person name="Yazaki K."/>
            <person name="Yokoyama R."/>
            <person name="Yoshitake Y."/>
            <person name="Yotsui I."/>
            <person name="Zachgo S."/>
            <person name="Schmutz J."/>
        </authorList>
    </citation>
    <scope>NUCLEOTIDE SEQUENCE [LARGE SCALE GENOMIC DNA]</scope>
    <source>
        <strain evidence="3">Tak-1</strain>
    </source>
</reference>
<dbReference type="InterPro" id="IPR023393">
    <property type="entry name" value="START-like_dom_sf"/>
</dbReference>
<dbReference type="PANTHER" id="PTHR31385:SF16">
    <property type="entry name" value="COENZYME Q-BINDING PROTEIN COQ10 START DOMAIN-CONTAINING PROTEIN"/>
    <property type="match status" value="1"/>
</dbReference>
<evidence type="ECO:0008006" key="4">
    <source>
        <dbReference type="Google" id="ProtNLM"/>
    </source>
</evidence>
<dbReference type="Gramene" id="Mp8g05700.1">
    <property type="protein sequence ID" value="Mp8g05700.1.cds"/>
    <property type="gene ID" value="Mp8g05700"/>
</dbReference>
<evidence type="ECO:0000313" key="3">
    <source>
        <dbReference type="Proteomes" id="UP000244005"/>
    </source>
</evidence>
<dbReference type="SUPFAM" id="SSF55961">
    <property type="entry name" value="Bet v1-like"/>
    <property type="match status" value="1"/>
</dbReference>
<name>A0A2R6WKK2_MARPO</name>
<feature type="compositionally biased region" description="Polar residues" evidence="1">
    <location>
        <begin position="63"/>
        <end position="74"/>
    </location>
</feature>
<dbReference type="Proteomes" id="UP000244005">
    <property type="component" value="Unassembled WGS sequence"/>
</dbReference>
<proteinExistence type="predicted"/>
<feature type="compositionally biased region" description="Low complexity" evidence="1">
    <location>
        <begin position="27"/>
        <end position="47"/>
    </location>
</feature>
<gene>
    <name evidence="2" type="ORF">MARPO_0081s0072</name>
</gene>
<dbReference type="Gene3D" id="3.30.530.20">
    <property type="match status" value="1"/>
</dbReference>
<dbReference type="EMBL" id="KZ772753">
    <property type="protein sequence ID" value="PTQ34351.1"/>
    <property type="molecule type" value="Genomic_DNA"/>
</dbReference>
<dbReference type="AlphaFoldDB" id="A0A2R6WKK2"/>
<feature type="region of interest" description="Disordered" evidence="1">
    <location>
        <begin position="1"/>
        <end position="100"/>
    </location>
</feature>
<dbReference type="InterPro" id="IPR019587">
    <property type="entry name" value="Polyketide_cyclase/dehydratase"/>
</dbReference>
<organism evidence="2 3">
    <name type="scientific">Marchantia polymorpha</name>
    <name type="common">Common liverwort</name>
    <name type="synonym">Marchantia aquatica</name>
    <dbReference type="NCBI Taxonomy" id="3197"/>
    <lineage>
        <taxon>Eukaryota</taxon>
        <taxon>Viridiplantae</taxon>
        <taxon>Streptophyta</taxon>
        <taxon>Embryophyta</taxon>
        <taxon>Marchantiophyta</taxon>
        <taxon>Marchantiopsida</taxon>
        <taxon>Marchantiidae</taxon>
        <taxon>Marchantiales</taxon>
        <taxon>Marchantiaceae</taxon>
        <taxon>Marchantia</taxon>
    </lineage>
</organism>